<protein>
    <submittedName>
        <fullName evidence="1">Uncharacterized protein</fullName>
    </submittedName>
</protein>
<name>A0A804U5S6_MUSAM</name>
<evidence type="ECO:0000313" key="2">
    <source>
        <dbReference type="Proteomes" id="UP000012960"/>
    </source>
</evidence>
<dbReference type="Gramene" id="mito6_t00030.1">
    <property type="protein sequence ID" value="mito6_p00030.1"/>
    <property type="gene ID" value="mito6_g00030"/>
</dbReference>
<dbReference type="Proteomes" id="UP000012960">
    <property type="component" value="Unplaced"/>
</dbReference>
<dbReference type="InParanoid" id="A0A804U5S6"/>
<proteinExistence type="predicted"/>
<evidence type="ECO:0000313" key="1">
    <source>
        <dbReference type="EnsemblPlants" id="mito6_p00030.1"/>
    </source>
</evidence>
<accession>A0A804U5S6</accession>
<reference evidence="1" key="1">
    <citation type="submission" date="2021-05" db="UniProtKB">
        <authorList>
            <consortium name="EnsemblPlants"/>
        </authorList>
    </citation>
    <scope>IDENTIFICATION</scope>
    <source>
        <strain evidence="1">subsp. malaccensis</strain>
    </source>
</reference>
<dbReference type="EnsemblPlants" id="mito6_t00030.1">
    <property type="protein sequence ID" value="mito6_p00030.1"/>
    <property type="gene ID" value="mito6_g00030"/>
</dbReference>
<sequence>MVSCPVALVEFEFVLYGISHTPPSKPFFLWPGKSCEL</sequence>
<dbReference type="AlphaFoldDB" id="A0A804U5S6"/>
<organism evidence="1 2">
    <name type="scientific">Musa acuminata subsp. malaccensis</name>
    <name type="common">Wild banana</name>
    <name type="synonym">Musa malaccensis</name>
    <dbReference type="NCBI Taxonomy" id="214687"/>
    <lineage>
        <taxon>Eukaryota</taxon>
        <taxon>Viridiplantae</taxon>
        <taxon>Streptophyta</taxon>
        <taxon>Embryophyta</taxon>
        <taxon>Tracheophyta</taxon>
        <taxon>Spermatophyta</taxon>
        <taxon>Magnoliopsida</taxon>
        <taxon>Liliopsida</taxon>
        <taxon>Zingiberales</taxon>
        <taxon>Musaceae</taxon>
        <taxon>Musa</taxon>
    </lineage>
</organism>
<keyword evidence="2" id="KW-1185">Reference proteome</keyword>